<feature type="transmembrane region" description="Helical" evidence="1">
    <location>
        <begin position="106"/>
        <end position="124"/>
    </location>
</feature>
<dbReference type="OrthoDB" id="877230at2"/>
<feature type="domain" description="CAAX prenyl protease 2/Lysostaphin resistance protein A-like" evidence="2">
    <location>
        <begin position="137"/>
        <end position="236"/>
    </location>
</feature>
<feature type="transmembrane region" description="Helical" evidence="1">
    <location>
        <begin position="6"/>
        <end position="25"/>
    </location>
</feature>
<evidence type="ECO:0000256" key="1">
    <source>
        <dbReference type="SAM" id="Phobius"/>
    </source>
</evidence>
<dbReference type="EMBL" id="SRXV01000001">
    <property type="protein sequence ID" value="TGY93981.1"/>
    <property type="molecule type" value="Genomic_DNA"/>
</dbReference>
<dbReference type="GO" id="GO:0008237">
    <property type="term" value="F:metallopeptidase activity"/>
    <property type="evidence" value="ECO:0007669"/>
    <property type="project" value="UniProtKB-KW"/>
</dbReference>
<keyword evidence="4" id="KW-1185">Reference proteome</keyword>
<keyword evidence="3" id="KW-0645">Protease</keyword>
<evidence type="ECO:0000259" key="2">
    <source>
        <dbReference type="Pfam" id="PF02517"/>
    </source>
</evidence>
<feature type="transmembrane region" description="Helical" evidence="1">
    <location>
        <begin position="198"/>
        <end position="219"/>
    </location>
</feature>
<keyword evidence="1" id="KW-0812">Transmembrane</keyword>
<keyword evidence="3" id="KW-0378">Hydrolase</keyword>
<dbReference type="Pfam" id="PF02517">
    <property type="entry name" value="Rce1-like"/>
    <property type="match status" value="1"/>
</dbReference>
<sequence length="243" mass="25506">MSGPISQLLADSSLFLLLAGIGIVLARGRVAWAWLAIAFGLFILEDFALSSAWGSVFTRPFERGFNWEGELLALLILVLVGAFVLRDRGEVSGLKLSQSGPAPARAALVAIALCITAGAAAYWMAPGVPHAPLEEIAFQAGLSPLVDELFYRGLLLSALDRAFGRPLSVLGAPMGWGAVASAILFAASQSFIVTPGLIVSMDVGQGAYLFPAGLILAWLRNASGSLVLPLAVHVWASAIFYVL</sequence>
<feature type="transmembrane region" description="Helical" evidence="1">
    <location>
        <begin position="65"/>
        <end position="85"/>
    </location>
</feature>
<feature type="transmembrane region" description="Helical" evidence="1">
    <location>
        <begin position="167"/>
        <end position="192"/>
    </location>
</feature>
<keyword evidence="1" id="KW-0472">Membrane</keyword>
<keyword evidence="1" id="KW-1133">Transmembrane helix</keyword>
<reference evidence="3 4" key="1">
    <citation type="journal article" date="2013" name="Int. J. Syst. Evol. Microbiol.">
        <title>Marinicauda pacifica gen. nov., sp. nov., a prosthecate alphaproteobacterium of the family Hyphomonadaceae isolated from deep seawater.</title>
        <authorList>
            <person name="Zhang X.Y."/>
            <person name="Li G.W."/>
            <person name="Wang C.S."/>
            <person name="Zhang Y.J."/>
            <person name="Xu X.W."/>
            <person name="Li H."/>
            <person name="Liu A."/>
            <person name="Liu C."/>
            <person name="Xie B.B."/>
            <person name="Qin Q.L."/>
            <person name="Xu Z."/>
            <person name="Chen X.L."/>
            <person name="Zhou B.C."/>
            <person name="Zhang Y.Z."/>
        </authorList>
    </citation>
    <scope>NUCLEOTIDE SEQUENCE [LARGE SCALE GENOMIC DNA]</scope>
    <source>
        <strain evidence="3 4">P-1 km-3</strain>
    </source>
</reference>
<organism evidence="3 4">
    <name type="scientific">Marinicauda pacifica</name>
    <dbReference type="NCBI Taxonomy" id="1133559"/>
    <lineage>
        <taxon>Bacteria</taxon>
        <taxon>Pseudomonadati</taxon>
        <taxon>Pseudomonadota</taxon>
        <taxon>Alphaproteobacteria</taxon>
        <taxon>Maricaulales</taxon>
        <taxon>Maricaulaceae</taxon>
        <taxon>Marinicauda</taxon>
    </lineage>
</organism>
<feature type="transmembrane region" description="Helical" evidence="1">
    <location>
        <begin position="32"/>
        <end position="53"/>
    </location>
</feature>
<keyword evidence="3" id="KW-0482">Metalloprotease</keyword>
<protein>
    <submittedName>
        <fullName evidence="3">CPBP family intramembrane metalloprotease</fullName>
    </submittedName>
</protein>
<evidence type="ECO:0000313" key="4">
    <source>
        <dbReference type="Proteomes" id="UP000305451"/>
    </source>
</evidence>
<comment type="caution">
    <text evidence="3">The sequence shown here is derived from an EMBL/GenBank/DDBJ whole genome shotgun (WGS) entry which is preliminary data.</text>
</comment>
<dbReference type="Proteomes" id="UP000305451">
    <property type="component" value="Unassembled WGS sequence"/>
</dbReference>
<dbReference type="AlphaFoldDB" id="A0A4S2HDY0"/>
<proteinExistence type="predicted"/>
<accession>A0A4S2HDY0</accession>
<name>A0A4S2HDY0_9PROT</name>
<evidence type="ECO:0000313" key="3">
    <source>
        <dbReference type="EMBL" id="TGY93981.1"/>
    </source>
</evidence>
<gene>
    <name evidence="3" type="ORF">E5162_01445</name>
</gene>
<dbReference type="GO" id="GO:0004175">
    <property type="term" value="F:endopeptidase activity"/>
    <property type="evidence" value="ECO:0007669"/>
    <property type="project" value="UniProtKB-ARBA"/>
</dbReference>
<dbReference type="RefSeq" id="WP_135943176.1">
    <property type="nucleotide sequence ID" value="NZ_BMEI01000001.1"/>
</dbReference>
<dbReference type="InterPro" id="IPR003675">
    <property type="entry name" value="Rce1/LyrA-like_dom"/>
</dbReference>
<dbReference type="GO" id="GO:0006508">
    <property type="term" value="P:proteolysis"/>
    <property type="evidence" value="ECO:0007669"/>
    <property type="project" value="UniProtKB-KW"/>
</dbReference>
<dbReference type="GO" id="GO:0080120">
    <property type="term" value="P:CAAX-box protein maturation"/>
    <property type="evidence" value="ECO:0007669"/>
    <property type="project" value="UniProtKB-ARBA"/>
</dbReference>